<reference evidence="1" key="1">
    <citation type="submission" date="2016-10" db="EMBL/GenBank/DDBJ databases">
        <title>Sequence of Gallionella enrichment culture.</title>
        <authorList>
            <person name="Poehlein A."/>
            <person name="Muehling M."/>
            <person name="Daniel R."/>
        </authorList>
    </citation>
    <scope>NUCLEOTIDE SEQUENCE</scope>
</reference>
<accession>A0A1J5RCC7</accession>
<protein>
    <submittedName>
        <fullName evidence="1">Uncharacterized protein</fullName>
    </submittedName>
</protein>
<dbReference type="EMBL" id="MLJW01000201">
    <property type="protein sequence ID" value="OIQ93744.1"/>
    <property type="molecule type" value="Genomic_DNA"/>
</dbReference>
<gene>
    <name evidence="1" type="ORF">GALL_243360</name>
</gene>
<comment type="caution">
    <text evidence="1">The sequence shown here is derived from an EMBL/GenBank/DDBJ whole genome shotgun (WGS) entry which is preliminary data.</text>
</comment>
<name>A0A1J5RCC7_9ZZZZ</name>
<sequence length="66" mass="7453">MITEPEWANLNFKVDPAFRYEFRRLAAHYGISGVALLRMAVNEWREAHGGLAPVQNRFVAGEAAHV</sequence>
<evidence type="ECO:0000313" key="1">
    <source>
        <dbReference type="EMBL" id="OIQ93744.1"/>
    </source>
</evidence>
<dbReference type="AlphaFoldDB" id="A0A1J5RCC7"/>
<organism evidence="1">
    <name type="scientific">mine drainage metagenome</name>
    <dbReference type="NCBI Taxonomy" id="410659"/>
    <lineage>
        <taxon>unclassified sequences</taxon>
        <taxon>metagenomes</taxon>
        <taxon>ecological metagenomes</taxon>
    </lineage>
</organism>
<proteinExistence type="predicted"/>